<reference evidence="1" key="1">
    <citation type="submission" date="2018-05" db="EMBL/GenBank/DDBJ databases">
        <authorList>
            <person name="Lanie J.A."/>
            <person name="Ng W.-L."/>
            <person name="Kazmierczak K.M."/>
            <person name="Andrzejewski T.M."/>
            <person name="Davidsen T.M."/>
            <person name="Wayne K.J."/>
            <person name="Tettelin H."/>
            <person name="Glass J.I."/>
            <person name="Rusch D."/>
            <person name="Podicherti R."/>
            <person name="Tsui H.-C.T."/>
            <person name="Winkler M.E."/>
        </authorList>
    </citation>
    <scope>NUCLEOTIDE SEQUENCE</scope>
</reference>
<dbReference type="SUPFAM" id="SSF56747">
    <property type="entry name" value="Prim-pol domain"/>
    <property type="match status" value="1"/>
</dbReference>
<evidence type="ECO:0000313" key="1">
    <source>
        <dbReference type="EMBL" id="SVB64281.1"/>
    </source>
</evidence>
<sequence length="204" mass="23500">MQNELEMIQTLFQYKNFGLLPFPIKPFSQELYANGEGYFLYKNALSGITISEEKIYEYFGSKKLDNCGLILGEKGNLSVIEFESESRISQLITFIKNKPKPNISDVILINLLESGFESETSILTPENKIQMWFKFSKNIPNFHWEMFKDKKELNGINLLSNGYIVAPPSAIKLNNNNIAQFEIINGKEPTKFPIEISFFFNRIS</sequence>
<gene>
    <name evidence="1" type="ORF">METZ01_LOCUS217135</name>
</gene>
<name>A0A382FQP3_9ZZZZ</name>
<accession>A0A382FQP3</accession>
<proteinExistence type="predicted"/>
<dbReference type="AlphaFoldDB" id="A0A382FQP3"/>
<dbReference type="EMBL" id="UINC01050838">
    <property type="protein sequence ID" value="SVB64281.1"/>
    <property type="molecule type" value="Genomic_DNA"/>
</dbReference>
<protein>
    <recommendedName>
        <fullName evidence="2">DNA primase/polymerase bifunctional N-terminal domain-containing protein</fullName>
    </recommendedName>
</protein>
<evidence type="ECO:0008006" key="2">
    <source>
        <dbReference type="Google" id="ProtNLM"/>
    </source>
</evidence>
<organism evidence="1">
    <name type="scientific">marine metagenome</name>
    <dbReference type="NCBI Taxonomy" id="408172"/>
    <lineage>
        <taxon>unclassified sequences</taxon>
        <taxon>metagenomes</taxon>
        <taxon>ecological metagenomes</taxon>
    </lineage>
</organism>